<accession>A0A3M7Q3S1</accession>
<name>A0A3M7Q3S1_BRAPC</name>
<sequence>MSILFRVSSIKDSDESSSHETQSRTSKCIAYVDKYGFLKEEKSCNKYCCGGCHNRYCCSTKKEAMKNQKNCLNNFNSSNIGLGPVKDKICLAYFDNNDKLLPEKTCENGYFCSGTCSRRFCGNKDYDWLDQIQCRNGFNSTNTTMQTTTKFGHLKVDKLFYFIGFGLATFGFLLIAYKLMTNLFEKEMKINSSIICVKLITT</sequence>
<keyword evidence="1" id="KW-0472">Membrane</keyword>
<proteinExistence type="predicted"/>
<evidence type="ECO:0000313" key="4">
    <source>
        <dbReference type="Proteomes" id="UP000276133"/>
    </source>
</evidence>
<feature type="domain" description="Shisa N-terminal" evidence="2">
    <location>
        <begin position="89"/>
        <end position="136"/>
    </location>
</feature>
<dbReference type="AlphaFoldDB" id="A0A3M7Q3S1"/>
<evidence type="ECO:0000256" key="1">
    <source>
        <dbReference type="SAM" id="Phobius"/>
    </source>
</evidence>
<evidence type="ECO:0000259" key="2">
    <source>
        <dbReference type="Pfam" id="PF13908"/>
    </source>
</evidence>
<evidence type="ECO:0000313" key="3">
    <source>
        <dbReference type="EMBL" id="RNA05874.1"/>
    </source>
</evidence>
<gene>
    <name evidence="3" type="ORF">BpHYR1_038081</name>
</gene>
<keyword evidence="1" id="KW-0812">Transmembrane</keyword>
<dbReference type="InterPro" id="IPR053891">
    <property type="entry name" value="Shisa_N"/>
</dbReference>
<reference evidence="3 4" key="1">
    <citation type="journal article" date="2018" name="Sci. Rep.">
        <title>Genomic signatures of local adaptation to the degree of environmental predictability in rotifers.</title>
        <authorList>
            <person name="Franch-Gras L."/>
            <person name="Hahn C."/>
            <person name="Garcia-Roger E.M."/>
            <person name="Carmona M.J."/>
            <person name="Serra M."/>
            <person name="Gomez A."/>
        </authorList>
    </citation>
    <scope>NUCLEOTIDE SEQUENCE [LARGE SCALE GENOMIC DNA]</scope>
    <source>
        <strain evidence="3">HYR1</strain>
    </source>
</reference>
<protein>
    <recommendedName>
        <fullName evidence="2">Shisa N-terminal domain-containing protein</fullName>
    </recommendedName>
</protein>
<keyword evidence="1" id="KW-1133">Transmembrane helix</keyword>
<feature type="domain" description="Shisa N-terminal" evidence="2">
    <location>
        <begin position="26"/>
        <end position="72"/>
    </location>
</feature>
<comment type="caution">
    <text evidence="3">The sequence shown here is derived from an EMBL/GenBank/DDBJ whole genome shotgun (WGS) entry which is preliminary data.</text>
</comment>
<dbReference type="Pfam" id="PF13908">
    <property type="entry name" value="Shisa_N"/>
    <property type="match status" value="2"/>
</dbReference>
<dbReference type="EMBL" id="REGN01007563">
    <property type="protein sequence ID" value="RNA05874.1"/>
    <property type="molecule type" value="Genomic_DNA"/>
</dbReference>
<feature type="transmembrane region" description="Helical" evidence="1">
    <location>
        <begin position="159"/>
        <end position="180"/>
    </location>
</feature>
<keyword evidence="4" id="KW-1185">Reference proteome</keyword>
<organism evidence="3 4">
    <name type="scientific">Brachionus plicatilis</name>
    <name type="common">Marine rotifer</name>
    <name type="synonym">Brachionus muelleri</name>
    <dbReference type="NCBI Taxonomy" id="10195"/>
    <lineage>
        <taxon>Eukaryota</taxon>
        <taxon>Metazoa</taxon>
        <taxon>Spiralia</taxon>
        <taxon>Gnathifera</taxon>
        <taxon>Rotifera</taxon>
        <taxon>Eurotatoria</taxon>
        <taxon>Monogononta</taxon>
        <taxon>Pseudotrocha</taxon>
        <taxon>Ploima</taxon>
        <taxon>Brachionidae</taxon>
        <taxon>Brachionus</taxon>
    </lineage>
</organism>
<dbReference type="Proteomes" id="UP000276133">
    <property type="component" value="Unassembled WGS sequence"/>
</dbReference>
<dbReference type="OrthoDB" id="9949323at2759"/>